<evidence type="ECO:0000313" key="2">
    <source>
        <dbReference type="EMBL" id="EAK4358397.1"/>
    </source>
</evidence>
<dbReference type="AlphaFoldDB" id="A0A3X8RIN0"/>
<evidence type="ECO:0000256" key="1">
    <source>
        <dbReference type="ARBA" id="ARBA00022679"/>
    </source>
</evidence>
<dbReference type="InterPro" id="IPR023606">
    <property type="entry name" value="CoA-Trfase_III_dom_1_sf"/>
</dbReference>
<gene>
    <name evidence="2" type="ORF">C6T04_05645</name>
</gene>
<dbReference type="PANTHER" id="PTHR48207:SF3">
    <property type="entry name" value="SUCCINATE--HYDROXYMETHYLGLUTARATE COA-TRANSFERASE"/>
    <property type="match status" value="1"/>
</dbReference>
<keyword evidence="1 2" id="KW-0808">Transferase</keyword>
<dbReference type="Gene3D" id="3.40.50.10540">
    <property type="entry name" value="Crotonobetainyl-coa:carnitine coa-transferase, domain 1"/>
    <property type="match status" value="1"/>
</dbReference>
<dbReference type="SUPFAM" id="SSF89796">
    <property type="entry name" value="CoA-transferase family III (CaiB/BaiF)"/>
    <property type="match status" value="1"/>
</dbReference>
<dbReference type="InterPro" id="IPR050483">
    <property type="entry name" value="CoA-transferase_III_domain"/>
</dbReference>
<dbReference type="Gene3D" id="3.30.1540.10">
    <property type="entry name" value="formyl-coa transferase, domain 3"/>
    <property type="match status" value="1"/>
</dbReference>
<accession>A0A3X8RIN0</accession>
<dbReference type="GO" id="GO:0008410">
    <property type="term" value="F:CoA-transferase activity"/>
    <property type="evidence" value="ECO:0007669"/>
    <property type="project" value="TreeGrafter"/>
</dbReference>
<sequence length="398" mass="44967">MLNKKEKRCYLLEGKLVLSIEQAIAAPFCTRQLADLGARVIKIERPEMGDLARGYDKRVDGIASHFVWVNRSKESLAIDLKDPDGLEFIKTILPKVDIFVQNLAFGASKRLGLDYENLKKYNPKIIVCDISGYGEGGNYGHKKAYDLLIQSESGLVSITGTQDECVKVPISIADISAGMYAYSGILQALLYLEKTGKGSRVEISMLECMAEWMNYPLYYTYKNATPPERKGAFHTSITPYGPYKAKDGVVMFGLQNPREWESFCKIVLQDESLIEHEDFKNNTLRTKNASKVKEIIEDAFKNLSAKEVVDRLDEAKIANGNVNELNQVWEHPQLKARNRWREVDSEVGKIPALLPPATNNNYEARMDKIPALGEHTESILKEFGFSDKINLFKEKKII</sequence>
<reference evidence="2 3" key="1">
    <citation type="submission" date="2018-06" db="EMBL/GenBank/DDBJ databases">
        <authorList>
            <consortium name="NARMS: The National Antimicrobial Resistance Monitoring System"/>
        </authorList>
    </citation>
    <scope>NUCLEOTIDE SEQUENCE [LARGE SCALE GENOMIC DNA]</scope>
    <source>
        <strain evidence="2 3">FSIS11807978</strain>
    </source>
</reference>
<dbReference type="InterPro" id="IPR003673">
    <property type="entry name" value="CoA-Trfase_fam_III"/>
</dbReference>
<dbReference type="Proteomes" id="UP000365807">
    <property type="component" value="Unassembled WGS sequence"/>
</dbReference>
<dbReference type="EMBL" id="AACGFG010000007">
    <property type="protein sequence ID" value="EAK4358397.1"/>
    <property type="molecule type" value="Genomic_DNA"/>
</dbReference>
<organism evidence="2 3">
    <name type="scientific">Campylobacter coli</name>
    <dbReference type="NCBI Taxonomy" id="195"/>
    <lineage>
        <taxon>Bacteria</taxon>
        <taxon>Pseudomonadati</taxon>
        <taxon>Campylobacterota</taxon>
        <taxon>Epsilonproteobacteria</taxon>
        <taxon>Campylobacterales</taxon>
        <taxon>Campylobacteraceae</taxon>
        <taxon>Campylobacter</taxon>
    </lineage>
</organism>
<dbReference type="InterPro" id="IPR044855">
    <property type="entry name" value="CoA-Trfase_III_dom3_sf"/>
</dbReference>
<dbReference type="PANTHER" id="PTHR48207">
    <property type="entry name" value="SUCCINATE--HYDROXYMETHYLGLUTARATE COA-TRANSFERASE"/>
    <property type="match status" value="1"/>
</dbReference>
<name>A0A3X8RIN0_CAMCO</name>
<evidence type="ECO:0000313" key="3">
    <source>
        <dbReference type="Proteomes" id="UP000365807"/>
    </source>
</evidence>
<proteinExistence type="predicted"/>
<comment type="caution">
    <text evidence="2">The sequence shown here is derived from an EMBL/GenBank/DDBJ whole genome shotgun (WGS) entry which is preliminary data.</text>
</comment>
<dbReference type="Pfam" id="PF02515">
    <property type="entry name" value="CoA_transf_3"/>
    <property type="match status" value="1"/>
</dbReference>
<protein>
    <submittedName>
        <fullName evidence="2">CoA transferase</fullName>
    </submittedName>
</protein>